<evidence type="ECO:0000256" key="1">
    <source>
        <dbReference type="SAM" id="MobiDB-lite"/>
    </source>
</evidence>
<feature type="compositionally biased region" description="Polar residues" evidence="1">
    <location>
        <begin position="1"/>
        <end position="10"/>
    </location>
</feature>
<dbReference type="AlphaFoldDB" id="A0A8X6KEP8"/>
<evidence type="ECO:0000313" key="3">
    <source>
        <dbReference type="Proteomes" id="UP000887013"/>
    </source>
</evidence>
<feature type="compositionally biased region" description="Basic and acidic residues" evidence="1">
    <location>
        <begin position="25"/>
        <end position="40"/>
    </location>
</feature>
<name>A0A8X6KEP8_NEPPI</name>
<proteinExistence type="predicted"/>
<feature type="region of interest" description="Disordered" evidence="1">
    <location>
        <begin position="1"/>
        <end position="142"/>
    </location>
</feature>
<protein>
    <submittedName>
        <fullName evidence="2">Uncharacterized protein</fullName>
    </submittedName>
</protein>
<feature type="compositionally biased region" description="Basic and acidic residues" evidence="1">
    <location>
        <begin position="128"/>
        <end position="142"/>
    </location>
</feature>
<reference evidence="2" key="1">
    <citation type="submission" date="2020-08" db="EMBL/GenBank/DDBJ databases">
        <title>Multicomponent nature underlies the extraordinary mechanical properties of spider dragline silk.</title>
        <authorList>
            <person name="Kono N."/>
            <person name="Nakamura H."/>
            <person name="Mori M."/>
            <person name="Yoshida Y."/>
            <person name="Ohtoshi R."/>
            <person name="Malay A.D."/>
            <person name="Moran D.A.P."/>
            <person name="Tomita M."/>
            <person name="Numata K."/>
            <person name="Arakawa K."/>
        </authorList>
    </citation>
    <scope>NUCLEOTIDE SEQUENCE</scope>
</reference>
<comment type="caution">
    <text evidence="2">The sequence shown here is derived from an EMBL/GenBank/DDBJ whole genome shotgun (WGS) entry which is preliminary data.</text>
</comment>
<evidence type="ECO:0000313" key="2">
    <source>
        <dbReference type="EMBL" id="GFS43730.1"/>
    </source>
</evidence>
<accession>A0A8X6KEP8</accession>
<feature type="compositionally biased region" description="Low complexity" evidence="1">
    <location>
        <begin position="56"/>
        <end position="70"/>
    </location>
</feature>
<sequence length="142" mass="15987">MDWDLVTSNSLHDEMEQQPKAGANKIEKVTPPKQSEKSDENGYDSDEECDIKYDTDLLLSDSESSLPGGSDESDDEEEPEEEFLEMDLQAKNQDNTIEYEPAEVEPADEKMTAKEDTLQKNEGSGMKRKCESNDDEIGADRD</sequence>
<keyword evidence="3" id="KW-1185">Reference proteome</keyword>
<dbReference type="EMBL" id="BMAW01044285">
    <property type="protein sequence ID" value="GFS43730.1"/>
    <property type="molecule type" value="Genomic_DNA"/>
</dbReference>
<dbReference type="Proteomes" id="UP000887013">
    <property type="component" value="Unassembled WGS sequence"/>
</dbReference>
<gene>
    <name evidence="2" type="ORF">NPIL_661131</name>
</gene>
<feature type="compositionally biased region" description="Acidic residues" evidence="1">
    <location>
        <begin position="71"/>
        <end position="85"/>
    </location>
</feature>
<organism evidence="2 3">
    <name type="scientific">Nephila pilipes</name>
    <name type="common">Giant wood spider</name>
    <name type="synonym">Nephila maculata</name>
    <dbReference type="NCBI Taxonomy" id="299642"/>
    <lineage>
        <taxon>Eukaryota</taxon>
        <taxon>Metazoa</taxon>
        <taxon>Ecdysozoa</taxon>
        <taxon>Arthropoda</taxon>
        <taxon>Chelicerata</taxon>
        <taxon>Arachnida</taxon>
        <taxon>Araneae</taxon>
        <taxon>Araneomorphae</taxon>
        <taxon>Entelegynae</taxon>
        <taxon>Araneoidea</taxon>
        <taxon>Nephilidae</taxon>
        <taxon>Nephila</taxon>
    </lineage>
</organism>
<feature type="compositionally biased region" description="Basic and acidic residues" evidence="1">
    <location>
        <begin position="107"/>
        <end position="119"/>
    </location>
</feature>